<name>A0ABT5XI55_9EURY</name>
<accession>A0ABT5XI55</accession>
<evidence type="ECO:0000313" key="3">
    <source>
        <dbReference type="EMBL" id="MDF0594371.1"/>
    </source>
</evidence>
<keyword evidence="4" id="KW-1185">Reference proteome</keyword>
<dbReference type="EMBL" id="JARFPL010000079">
    <property type="protein sequence ID" value="MDF0594371.1"/>
    <property type="molecule type" value="Genomic_DNA"/>
</dbReference>
<evidence type="ECO:0000259" key="2">
    <source>
        <dbReference type="Pfam" id="PF24346"/>
    </source>
</evidence>
<organism evidence="3 4">
    <name type="scientific">Candidatus Methanocrinis alkalitolerans</name>
    <dbReference type="NCBI Taxonomy" id="3033395"/>
    <lineage>
        <taxon>Archaea</taxon>
        <taxon>Methanobacteriati</taxon>
        <taxon>Methanobacteriota</taxon>
        <taxon>Stenosarchaea group</taxon>
        <taxon>Methanomicrobia</taxon>
        <taxon>Methanotrichales</taxon>
        <taxon>Methanotrichaceae</taxon>
        <taxon>Methanocrinis</taxon>
    </lineage>
</organism>
<proteinExistence type="predicted"/>
<dbReference type="RefSeq" id="WP_316970059.1">
    <property type="nucleotide sequence ID" value="NZ_JARFPL010000079.1"/>
</dbReference>
<feature type="region of interest" description="Disordered" evidence="1">
    <location>
        <begin position="43"/>
        <end position="65"/>
    </location>
</feature>
<evidence type="ECO:0000256" key="1">
    <source>
        <dbReference type="SAM" id="MobiDB-lite"/>
    </source>
</evidence>
<comment type="caution">
    <text evidence="3">The sequence shown here is derived from an EMBL/GenBank/DDBJ whole genome shotgun (WGS) entry which is preliminary data.</text>
</comment>
<gene>
    <name evidence="3" type="ORF">P0O24_12380</name>
</gene>
<dbReference type="Proteomes" id="UP001215956">
    <property type="component" value="Unassembled WGS sequence"/>
</dbReference>
<protein>
    <recommendedName>
        <fullName evidence="2">DUF7507 domain-containing protein</fullName>
    </recommendedName>
</protein>
<sequence>MAVSLSFASGPASSWVSGTGAIDVTRSVVDRIDEFEHHTSLAGDGSLEIGRSRGGNSDLHRGSSPRTFSLSYSGDVPLVGMKRIEMGSALAGTKTIIEEAFSANEIEKEETARVGSGSSHLVGTDTKLSFNGTYITTSNMHRIFETDVRSQQRFTGEFDIQRQMSFGGLADRRPSITIAVSPTDCYAEVGALVTRRYQVANVGTVPVQGLILIDSRAGAVALDRRDLHPGEVTTAESSFFVQQADLPGPLKDAVQVTGSDFQGNIAAASAAANVSIIGGGALNLTVTPLSECANAGDVVTYIYTIDNIGDLAITQLNLTDSIGGGPMAINATLSPGESIALEGNRTVMEIDLQGPLNNTVSVSGFNSMGEMAAASSESDLQPC</sequence>
<reference evidence="3 4" key="1">
    <citation type="submission" date="2023-03" db="EMBL/GenBank/DDBJ databases">
        <title>Whole genome sequencing of Methanotrichaceae archaeon M04Ac.</title>
        <authorList>
            <person name="Khomyakova M.A."/>
            <person name="Merkel A.Y."/>
            <person name="Slobodkin A.I."/>
        </authorList>
    </citation>
    <scope>NUCLEOTIDE SEQUENCE [LARGE SCALE GENOMIC DNA]</scope>
    <source>
        <strain evidence="3 4">M04Ac</strain>
    </source>
</reference>
<feature type="domain" description="DUF7507" evidence="2">
    <location>
        <begin position="290"/>
        <end position="370"/>
    </location>
</feature>
<evidence type="ECO:0000313" key="4">
    <source>
        <dbReference type="Proteomes" id="UP001215956"/>
    </source>
</evidence>
<dbReference type="InterPro" id="IPR055354">
    <property type="entry name" value="DUF7507"/>
</dbReference>
<dbReference type="Pfam" id="PF24346">
    <property type="entry name" value="DUF7507"/>
    <property type="match status" value="1"/>
</dbReference>